<evidence type="ECO:0000256" key="1">
    <source>
        <dbReference type="SAM" id="MobiDB-lite"/>
    </source>
</evidence>
<protein>
    <submittedName>
        <fullName evidence="2 4">Uncharacterized protein</fullName>
    </submittedName>
</protein>
<organism evidence="4">
    <name type="scientific">Enterobius vermicularis</name>
    <name type="common">Human pinworm</name>
    <dbReference type="NCBI Taxonomy" id="51028"/>
    <lineage>
        <taxon>Eukaryota</taxon>
        <taxon>Metazoa</taxon>
        <taxon>Ecdysozoa</taxon>
        <taxon>Nematoda</taxon>
        <taxon>Chromadorea</taxon>
        <taxon>Rhabditida</taxon>
        <taxon>Spirurina</taxon>
        <taxon>Oxyuridomorpha</taxon>
        <taxon>Oxyuroidea</taxon>
        <taxon>Oxyuridae</taxon>
        <taxon>Enterobius</taxon>
    </lineage>
</organism>
<name>A0A0N4VNZ4_ENTVE</name>
<evidence type="ECO:0000313" key="4">
    <source>
        <dbReference type="WBParaSite" id="EVEC_0001271701-mRNA-1"/>
    </source>
</evidence>
<reference evidence="2 3" key="2">
    <citation type="submission" date="2018-10" db="EMBL/GenBank/DDBJ databases">
        <authorList>
            <consortium name="Pathogen Informatics"/>
        </authorList>
    </citation>
    <scope>NUCLEOTIDE SEQUENCE [LARGE SCALE GENOMIC DNA]</scope>
</reference>
<reference evidence="4" key="1">
    <citation type="submission" date="2017-02" db="UniProtKB">
        <authorList>
            <consortium name="WormBaseParasite"/>
        </authorList>
    </citation>
    <scope>IDENTIFICATION</scope>
</reference>
<accession>A0A0N4VNZ4</accession>
<dbReference type="AlphaFoldDB" id="A0A0N4VNZ4"/>
<gene>
    <name evidence="2" type="ORF">EVEC_LOCUS11890</name>
</gene>
<dbReference type="WBParaSite" id="EVEC_0001271701-mRNA-1">
    <property type="protein sequence ID" value="EVEC_0001271701-mRNA-1"/>
    <property type="gene ID" value="EVEC_0001271701"/>
</dbReference>
<sequence length="191" mass="21978">MRADMNQNPVGGDSSYGLQVPQTSSGKRYNEEQIPSTSAVQQQKQQQQQQHQLQRQQQSDYDTEMKPVQMGCQRGSDSSWQMHSIKTDGSRVALNAAVDNDQDVRMEDVSLRLVAASEHKENINAFQQCSYIFALIDIRRCCRCIDEADYLNLNFKAAKHYSNVPQTYFKHLFQSTYRYYSFYLASGGRVH</sequence>
<proteinExistence type="predicted"/>
<dbReference type="Proteomes" id="UP000274131">
    <property type="component" value="Unassembled WGS sequence"/>
</dbReference>
<evidence type="ECO:0000313" key="2">
    <source>
        <dbReference type="EMBL" id="VDD97139.1"/>
    </source>
</evidence>
<dbReference type="EMBL" id="UXUI01012916">
    <property type="protein sequence ID" value="VDD97139.1"/>
    <property type="molecule type" value="Genomic_DNA"/>
</dbReference>
<evidence type="ECO:0000313" key="3">
    <source>
        <dbReference type="Proteomes" id="UP000274131"/>
    </source>
</evidence>
<keyword evidence="3" id="KW-1185">Reference proteome</keyword>
<feature type="region of interest" description="Disordered" evidence="1">
    <location>
        <begin position="1"/>
        <end position="62"/>
    </location>
</feature>
<feature type="compositionally biased region" description="Polar residues" evidence="1">
    <location>
        <begin position="16"/>
        <end position="40"/>
    </location>
</feature>
<feature type="compositionally biased region" description="Low complexity" evidence="1">
    <location>
        <begin position="41"/>
        <end position="58"/>
    </location>
</feature>